<dbReference type="PANTHER" id="PTHR12350">
    <property type="entry name" value="HISTONE-LYSINE N-METHYLTRANSFERASE-RELATED"/>
    <property type="match status" value="1"/>
</dbReference>
<sequence>MVGVIEKELQANHSHASQIGKDRYVFHAGLISKVNHSCAPNCGIRVNETGAHDFIAMKSIGANQEVTFDYAMRNYGVDHFPDVCMCGAPSCRGHITGWRDLPESKKEEYGAFAAPYLRALDASH</sequence>
<gene>
    <name evidence="4" type="ORF">CW354_08020</name>
</gene>
<keyword evidence="4" id="KW-0489">Methyltransferase</keyword>
<dbReference type="PROSITE" id="PS50868">
    <property type="entry name" value="POST_SET"/>
    <property type="match status" value="1"/>
</dbReference>
<keyword evidence="2" id="KW-0949">S-adenosyl-L-methionine</keyword>
<dbReference type="InterPro" id="IPR003616">
    <property type="entry name" value="Post-SET_dom"/>
</dbReference>
<comment type="caution">
    <text evidence="4">The sequence shown here is derived from an EMBL/GenBank/DDBJ whole genome shotgun (WGS) entry which is preliminary data.</text>
</comment>
<keyword evidence="5" id="KW-1185">Reference proteome</keyword>
<feature type="domain" description="Post-SET" evidence="3">
    <location>
        <begin position="84"/>
        <end position="96"/>
    </location>
</feature>
<dbReference type="InterPro" id="IPR053201">
    <property type="entry name" value="Flavunoidine_N-MTase"/>
</dbReference>
<organism evidence="4 5">
    <name type="scientific">Hyphococcus luteus</name>
    <dbReference type="NCBI Taxonomy" id="2058213"/>
    <lineage>
        <taxon>Bacteria</taxon>
        <taxon>Pseudomonadati</taxon>
        <taxon>Pseudomonadota</taxon>
        <taxon>Alphaproteobacteria</taxon>
        <taxon>Parvularculales</taxon>
        <taxon>Parvularculaceae</taxon>
        <taxon>Hyphococcus</taxon>
    </lineage>
</organism>
<dbReference type="OrthoDB" id="9804945at2"/>
<keyword evidence="1 4" id="KW-0808">Transferase</keyword>
<evidence type="ECO:0000256" key="1">
    <source>
        <dbReference type="ARBA" id="ARBA00022679"/>
    </source>
</evidence>
<dbReference type="PANTHER" id="PTHR12350:SF19">
    <property type="entry name" value="SET DOMAIN-CONTAINING PROTEIN"/>
    <property type="match status" value="1"/>
</dbReference>
<dbReference type="AlphaFoldDB" id="A0A2S7K8K4"/>
<dbReference type="Pfam" id="PF00856">
    <property type="entry name" value="SET"/>
    <property type="match status" value="1"/>
</dbReference>
<evidence type="ECO:0000259" key="3">
    <source>
        <dbReference type="PROSITE" id="PS50868"/>
    </source>
</evidence>
<evidence type="ECO:0000256" key="2">
    <source>
        <dbReference type="ARBA" id="ARBA00022691"/>
    </source>
</evidence>
<protein>
    <submittedName>
        <fullName evidence="4">SET domain-containing protein-lysine N-methyltransferase</fullName>
    </submittedName>
</protein>
<dbReference type="GO" id="GO:0008168">
    <property type="term" value="F:methyltransferase activity"/>
    <property type="evidence" value="ECO:0007669"/>
    <property type="project" value="UniProtKB-KW"/>
</dbReference>
<name>A0A2S7K8K4_9PROT</name>
<proteinExistence type="predicted"/>
<dbReference type="Gene3D" id="2.170.270.10">
    <property type="entry name" value="SET domain"/>
    <property type="match status" value="1"/>
</dbReference>
<evidence type="ECO:0000313" key="4">
    <source>
        <dbReference type="EMBL" id="PQA88822.1"/>
    </source>
</evidence>
<dbReference type="InterPro" id="IPR046341">
    <property type="entry name" value="SET_dom_sf"/>
</dbReference>
<dbReference type="GO" id="GO:0032259">
    <property type="term" value="P:methylation"/>
    <property type="evidence" value="ECO:0007669"/>
    <property type="project" value="UniProtKB-KW"/>
</dbReference>
<dbReference type="EMBL" id="PJCH01000005">
    <property type="protein sequence ID" value="PQA88822.1"/>
    <property type="molecule type" value="Genomic_DNA"/>
</dbReference>
<accession>A0A2S7K8K4</accession>
<reference evidence="4 5" key="1">
    <citation type="submission" date="2017-12" db="EMBL/GenBank/DDBJ databases">
        <authorList>
            <person name="Hurst M.R.H."/>
        </authorList>
    </citation>
    <scope>NUCLEOTIDE SEQUENCE [LARGE SCALE GENOMIC DNA]</scope>
    <source>
        <strain evidence="4 5">SY-3-19</strain>
    </source>
</reference>
<dbReference type="InterPro" id="IPR001214">
    <property type="entry name" value="SET_dom"/>
</dbReference>
<evidence type="ECO:0000313" key="5">
    <source>
        <dbReference type="Proteomes" id="UP000239504"/>
    </source>
</evidence>
<dbReference type="SUPFAM" id="SSF82199">
    <property type="entry name" value="SET domain"/>
    <property type="match status" value="1"/>
</dbReference>
<dbReference type="Proteomes" id="UP000239504">
    <property type="component" value="Unassembled WGS sequence"/>
</dbReference>